<proteinExistence type="predicted"/>
<dbReference type="EMBL" id="BGZK01004648">
    <property type="protein sequence ID" value="GBP10141.1"/>
    <property type="molecule type" value="Genomic_DNA"/>
</dbReference>
<dbReference type="STRING" id="151549.A0A4C1TA06"/>
<organism evidence="1 2">
    <name type="scientific">Eumeta variegata</name>
    <name type="common">Bagworm moth</name>
    <name type="synonym">Eumeta japonica</name>
    <dbReference type="NCBI Taxonomy" id="151549"/>
    <lineage>
        <taxon>Eukaryota</taxon>
        <taxon>Metazoa</taxon>
        <taxon>Ecdysozoa</taxon>
        <taxon>Arthropoda</taxon>
        <taxon>Hexapoda</taxon>
        <taxon>Insecta</taxon>
        <taxon>Pterygota</taxon>
        <taxon>Neoptera</taxon>
        <taxon>Endopterygota</taxon>
        <taxon>Lepidoptera</taxon>
        <taxon>Glossata</taxon>
        <taxon>Ditrysia</taxon>
        <taxon>Tineoidea</taxon>
        <taxon>Psychidae</taxon>
        <taxon>Oiketicinae</taxon>
        <taxon>Eumeta</taxon>
    </lineage>
</organism>
<protein>
    <submittedName>
        <fullName evidence="1">Zinc finger BED domain-containing protein 5</fullName>
    </submittedName>
</protein>
<keyword evidence="2" id="KW-1185">Reference proteome</keyword>
<dbReference type="Proteomes" id="UP000299102">
    <property type="component" value="Unassembled WGS sequence"/>
</dbReference>
<dbReference type="PANTHER" id="PTHR45913">
    <property type="entry name" value="EPM2A-INTERACTING PROTEIN 1"/>
    <property type="match status" value="1"/>
</dbReference>
<evidence type="ECO:0000313" key="1">
    <source>
        <dbReference type="EMBL" id="GBP10141.1"/>
    </source>
</evidence>
<reference evidence="1 2" key="1">
    <citation type="journal article" date="2019" name="Commun. Biol.">
        <title>The bagworm genome reveals a unique fibroin gene that provides high tensile strength.</title>
        <authorList>
            <person name="Kono N."/>
            <person name="Nakamura H."/>
            <person name="Ohtoshi R."/>
            <person name="Tomita M."/>
            <person name="Numata K."/>
            <person name="Arakawa K."/>
        </authorList>
    </citation>
    <scope>NUCLEOTIDE SEQUENCE [LARGE SCALE GENOMIC DNA]</scope>
</reference>
<sequence length="93" mass="10887">MSDTSMELLFKTTPHNDFWCRIRDEYPMLAKMALNILLPFPTTYLCEIGFQPAATKTKYRNRLDAEPDMRTVSIKRDINELMKNKNSFIPPIS</sequence>
<evidence type="ECO:0000313" key="2">
    <source>
        <dbReference type="Proteomes" id="UP000299102"/>
    </source>
</evidence>
<name>A0A4C1TA06_EUMVA</name>
<gene>
    <name evidence="1" type="primary">ZBED5</name>
    <name evidence="1" type="ORF">EVAR_101404_1</name>
</gene>
<dbReference type="AlphaFoldDB" id="A0A4C1TA06"/>
<dbReference type="PANTHER" id="PTHR45913:SF19">
    <property type="entry name" value="LOW QUALITY PROTEIN: ZINC FINGER BED DOMAIN-CONTAINING PROTEIN 5-LIKE"/>
    <property type="match status" value="1"/>
</dbReference>
<accession>A0A4C1TA06</accession>
<comment type="caution">
    <text evidence="1">The sequence shown here is derived from an EMBL/GenBank/DDBJ whole genome shotgun (WGS) entry which is preliminary data.</text>
</comment>
<dbReference type="OrthoDB" id="1101576at2759"/>